<dbReference type="Proteomes" id="UP000235682">
    <property type="component" value="Unassembled WGS sequence"/>
</dbReference>
<evidence type="ECO:0000256" key="7">
    <source>
        <dbReference type="ARBA" id="ARBA00023267"/>
    </source>
</evidence>
<dbReference type="PROSITE" id="PS00867">
    <property type="entry name" value="CPSASE_2"/>
    <property type="match status" value="1"/>
</dbReference>
<dbReference type="SUPFAM" id="SSF52440">
    <property type="entry name" value="PreATP-grasp domain"/>
    <property type="match status" value="1"/>
</dbReference>
<evidence type="ECO:0000259" key="10">
    <source>
        <dbReference type="PROSITE" id="PS50975"/>
    </source>
</evidence>
<dbReference type="Gene3D" id="3.30.470.20">
    <property type="entry name" value="ATP-grasp fold, B domain"/>
    <property type="match status" value="1"/>
</dbReference>
<dbReference type="FunFam" id="3.30.1490.20:FF:000003">
    <property type="entry name" value="acetyl-CoA carboxylase isoform X1"/>
    <property type="match status" value="1"/>
</dbReference>
<dbReference type="Pfam" id="PF02785">
    <property type="entry name" value="Biotin_carb_C"/>
    <property type="match status" value="1"/>
</dbReference>
<evidence type="ECO:0000259" key="11">
    <source>
        <dbReference type="PROSITE" id="PS50979"/>
    </source>
</evidence>
<dbReference type="InterPro" id="IPR011764">
    <property type="entry name" value="Biotin_carboxylation_dom"/>
</dbReference>
<comment type="caution">
    <text evidence="12">The sequence shown here is derived from an EMBL/GenBank/DDBJ whole genome shotgun (WGS) entry which is preliminary data.</text>
</comment>
<keyword evidence="4 9" id="KW-0547">Nucleotide-binding</keyword>
<dbReference type="EMBL" id="PNHE01000027">
    <property type="protein sequence ID" value="PMC58059.1"/>
    <property type="molecule type" value="Genomic_DNA"/>
</dbReference>
<protein>
    <recommendedName>
        <fullName evidence="2">biotin carboxylase</fullName>
        <ecNumber evidence="2">6.3.4.14</ecNumber>
    </recommendedName>
</protein>
<evidence type="ECO:0000256" key="1">
    <source>
        <dbReference type="ARBA" id="ARBA00003761"/>
    </source>
</evidence>
<dbReference type="EC" id="6.3.4.14" evidence="2"/>
<evidence type="ECO:0000256" key="2">
    <source>
        <dbReference type="ARBA" id="ARBA00013263"/>
    </source>
</evidence>
<evidence type="ECO:0000256" key="3">
    <source>
        <dbReference type="ARBA" id="ARBA00022598"/>
    </source>
</evidence>
<name>A0A2N6SLZ0_9LACT</name>
<dbReference type="InterPro" id="IPR011054">
    <property type="entry name" value="Rudment_hybrid_motif"/>
</dbReference>
<keyword evidence="5 9" id="KW-0067">ATP-binding</keyword>
<dbReference type="STRING" id="84521.SAMN04487994_100641"/>
<comment type="catalytic activity">
    <reaction evidence="8">
        <text>N(6)-biotinyl-L-lysyl-[protein] + hydrogencarbonate + ATP = N(6)-carboxybiotinyl-L-lysyl-[protein] + ADP + phosphate + H(+)</text>
        <dbReference type="Rhea" id="RHEA:13501"/>
        <dbReference type="Rhea" id="RHEA-COMP:10505"/>
        <dbReference type="Rhea" id="RHEA-COMP:10506"/>
        <dbReference type="ChEBI" id="CHEBI:15378"/>
        <dbReference type="ChEBI" id="CHEBI:17544"/>
        <dbReference type="ChEBI" id="CHEBI:30616"/>
        <dbReference type="ChEBI" id="CHEBI:43474"/>
        <dbReference type="ChEBI" id="CHEBI:83144"/>
        <dbReference type="ChEBI" id="CHEBI:83145"/>
        <dbReference type="ChEBI" id="CHEBI:456216"/>
        <dbReference type="EC" id="6.3.4.14"/>
    </reaction>
</comment>
<dbReference type="PANTHER" id="PTHR48095">
    <property type="entry name" value="PYRUVATE CARBOXYLASE SUBUNIT A"/>
    <property type="match status" value="1"/>
</dbReference>
<dbReference type="FunFam" id="3.40.50.20:FF:000010">
    <property type="entry name" value="Propionyl-CoA carboxylase subunit alpha"/>
    <property type="match status" value="1"/>
</dbReference>
<comment type="function">
    <text evidence="1">This protein is a component of the acetyl coenzyme A carboxylase complex; first, biotin carboxylase catalyzes the carboxylation of the carrier protein and then the transcarboxylase transfers the carboxyl group to form malonyl-CoA.</text>
</comment>
<evidence type="ECO:0000313" key="13">
    <source>
        <dbReference type="Proteomes" id="UP000235682"/>
    </source>
</evidence>
<dbReference type="PROSITE" id="PS50975">
    <property type="entry name" value="ATP_GRASP"/>
    <property type="match status" value="1"/>
</dbReference>
<gene>
    <name evidence="12" type="ORF">CJ205_06350</name>
</gene>
<dbReference type="PROSITE" id="PS50979">
    <property type="entry name" value="BC"/>
    <property type="match status" value="1"/>
</dbReference>
<dbReference type="Pfam" id="PF00289">
    <property type="entry name" value="Biotin_carb_N"/>
    <property type="match status" value="1"/>
</dbReference>
<evidence type="ECO:0000313" key="12">
    <source>
        <dbReference type="EMBL" id="PMC58059.1"/>
    </source>
</evidence>
<proteinExistence type="predicted"/>
<keyword evidence="3 12" id="KW-0436">Ligase</keyword>
<dbReference type="Pfam" id="PF02786">
    <property type="entry name" value="CPSase_L_D2"/>
    <property type="match status" value="1"/>
</dbReference>
<dbReference type="GO" id="GO:0005524">
    <property type="term" value="F:ATP binding"/>
    <property type="evidence" value="ECO:0007669"/>
    <property type="project" value="UniProtKB-UniRule"/>
</dbReference>
<evidence type="ECO:0000256" key="8">
    <source>
        <dbReference type="ARBA" id="ARBA00048600"/>
    </source>
</evidence>
<dbReference type="InterPro" id="IPR011761">
    <property type="entry name" value="ATP-grasp"/>
</dbReference>
<evidence type="ECO:0000256" key="6">
    <source>
        <dbReference type="ARBA" id="ARBA00023211"/>
    </source>
</evidence>
<dbReference type="InterPro" id="IPR005479">
    <property type="entry name" value="CPAse_ATP-bd"/>
</dbReference>
<feature type="domain" description="ATP-grasp" evidence="10">
    <location>
        <begin position="120"/>
        <end position="317"/>
    </location>
</feature>
<sequence>MFKKILVANRGEIACRIIRALREMNITSVAVYSQADQDALHTQLADEAIQIGPANSLNSYQNPVAILTAAMVTGADAIHPGYGFLSERHDFIRMCEDVGMKFIGPRSDVVKLMGNKQNARLTMEKAGVPIVPGSKGLVYSLQEAKEVARTIGFPLMVKTADGGGGRGMRRVESMEDLPRLFDQAQQETWSIYGNKDLYIERIIAPARHIEVQLLADEHGHVIHLGERDCSLQRNHQKVLEIAPAPFLPEEVREKMYQASVNAAQSIGYWNAGTIEYLVDEDNQFYFMEMNTRLQVEHTISEAISGVDIVKEQINIAMDKPLSFQQEDIQLSGYAIEARLNAENPKENFLPASGHINRLLLPVGGLGLRVETGIYSNYTLPPFYDSMIAKVITYASTLEEAFIIMHRALDEVVVEGVETNIELLQDLSTTSKLLKDSVHTMWLQEVYMPQWLTTSKR</sequence>
<dbReference type="GO" id="GO:0004075">
    <property type="term" value="F:biotin carboxylase activity"/>
    <property type="evidence" value="ECO:0007669"/>
    <property type="project" value="UniProtKB-EC"/>
</dbReference>
<accession>A0A2N6SLZ0</accession>
<dbReference type="SUPFAM" id="SSF51246">
    <property type="entry name" value="Rudiment single hybrid motif"/>
    <property type="match status" value="1"/>
</dbReference>
<organism evidence="12 13">
    <name type="scientific">Dolosicoccus paucivorans</name>
    <dbReference type="NCBI Taxonomy" id="84521"/>
    <lineage>
        <taxon>Bacteria</taxon>
        <taxon>Bacillati</taxon>
        <taxon>Bacillota</taxon>
        <taxon>Bacilli</taxon>
        <taxon>Lactobacillales</taxon>
        <taxon>Aerococcaceae</taxon>
        <taxon>Dolosicoccus</taxon>
    </lineage>
</organism>
<dbReference type="SUPFAM" id="SSF56059">
    <property type="entry name" value="Glutathione synthetase ATP-binding domain-like"/>
    <property type="match status" value="1"/>
</dbReference>
<dbReference type="InterPro" id="IPR016185">
    <property type="entry name" value="PreATP-grasp_dom_sf"/>
</dbReference>
<dbReference type="SMART" id="SM00878">
    <property type="entry name" value="Biotin_carb_C"/>
    <property type="match status" value="1"/>
</dbReference>
<keyword evidence="13" id="KW-1185">Reference proteome</keyword>
<dbReference type="InterPro" id="IPR051602">
    <property type="entry name" value="ACC_Biotin_Carboxylase"/>
</dbReference>
<evidence type="ECO:0000256" key="4">
    <source>
        <dbReference type="ARBA" id="ARBA00022741"/>
    </source>
</evidence>
<reference evidence="12 13" key="1">
    <citation type="submission" date="2017-09" db="EMBL/GenBank/DDBJ databases">
        <title>Bacterial strain isolated from the female urinary microbiota.</title>
        <authorList>
            <person name="Thomas-White K."/>
            <person name="Kumar N."/>
            <person name="Forster S."/>
            <person name="Putonti C."/>
            <person name="Lawley T."/>
            <person name="Wolfe A.J."/>
        </authorList>
    </citation>
    <scope>NUCLEOTIDE SEQUENCE [LARGE SCALE GENOMIC DNA]</scope>
    <source>
        <strain evidence="12 13">UMB0852</strain>
    </source>
</reference>
<keyword evidence="6" id="KW-0464">Manganese</keyword>
<dbReference type="InterPro" id="IPR005481">
    <property type="entry name" value="BC-like_N"/>
</dbReference>
<dbReference type="InterPro" id="IPR005482">
    <property type="entry name" value="Biotin_COase_C"/>
</dbReference>
<dbReference type="AlphaFoldDB" id="A0A2N6SLZ0"/>
<evidence type="ECO:0000256" key="9">
    <source>
        <dbReference type="PROSITE-ProRule" id="PRU00409"/>
    </source>
</evidence>
<dbReference type="PANTHER" id="PTHR48095:SF2">
    <property type="entry name" value="BIOTIN CARBOXYLASE, CHLOROPLASTIC"/>
    <property type="match status" value="1"/>
</dbReference>
<dbReference type="NCBIfam" id="NF006367">
    <property type="entry name" value="PRK08591.1"/>
    <property type="match status" value="1"/>
</dbReference>
<feature type="domain" description="Biotin carboxylation" evidence="11">
    <location>
        <begin position="1"/>
        <end position="447"/>
    </location>
</feature>
<dbReference type="RefSeq" id="WP_102233353.1">
    <property type="nucleotide sequence ID" value="NZ_PNHE01000027.1"/>
</dbReference>
<keyword evidence="7" id="KW-0092">Biotin</keyword>
<dbReference type="GO" id="GO:0046872">
    <property type="term" value="F:metal ion binding"/>
    <property type="evidence" value="ECO:0007669"/>
    <property type="project" value="InterPro"/>
</dbReference>
<evidence type="ECO:0000256" key="5">
    <source>
        <dbReference type="ARBA" id="ARBA00022840"/>
    </source>
</evidence>